<evidence type="ECO:0000256" key="1">
    <source>
        <dbReference type="SAM" id="MobiDB-lite"/>
    </source>
</evidence>
<evidence type="ECO:0000313" key="2">
    <source>
        <dbReference type="EMBL" id="KAK9762859.1"/>
    </source>
</evidence>
<proteinExistence type="predicted"/>
<keyword evidence="3" id="KW-1185">Reference proteome</keyword>
<feature type="region of interest" description="Disordered" evidence="1">
    <location>
        <begin position="28"/>
        <end position="83"/>
    </location>
</feature>
<gene>
    <name evidence="2" type="ORF">K7432_010997</name>
</gene>
<protein>
    <recommendedName>
        <fullName evidence="4">CsbD-like domain-containing protein</fullName>
    </recommendedName>
</protein>
<name>A0ABR2WN08_9FUNG</name>
<reference evidence="2 3" key="1">
    <citation type="submission" date="2023-04" db="EMBL/GenBank/DDBJ databases">
        <title>Genome of Basidiobolus ranarum AG-B5.</title>
        <authorList>
            <person name="Stajich J.E."/>
            <person name="Carter-House D."/>
            <person name="Gryganskyi A."/>
        </authorList>
    </citation>
    <scope>NUCLEOTIDE SEQUENCE [LARGE SCALE GENOMIC DNA]</scope>
    <source>
        <strain evidence="2 3">AG-B5</strain>
    </source>
</reference>
<dbReference type="EMBL" id="JASJQH010000806">
    <property type="protein sequence ID" value="KAK9762859.1"/>
    <property type="molecule type" value="Genomic_DNA"/>
</dbReference>
<feature type="region of interest" description="Disordered" evidence="1">
    <location>
        <begin position="113"/>
        <end position="132"/>
    </location>
</feature>
<accession>A0ABR2WN08</accession>
<sequence>MTSNLKNTTTGIEDTLVGKVKEEIGELTGNPELSGVGTVEKNLGHKELSSENQYPENTIRQRKSEPDTDEPEVEDAQGQPIDINRASEYAEGAGTKVAGVIESVVGSIIGDESLKGQGEGKKIEGELQMRNA</sequence>
<organism evidence="2 3">
    <name type="scientific">Basidiobolus ranarum</name>
    <dbReference type="NCBI Taxonomy" id="34480"/>
    <lineage>
        <taxon>Eukaryota</taxon>
        <taxon>Fungi</taxon>
        <taxon>Fungi incertae sedis</taxon>
        <taxon>Zoopagomycota</taxon>
        <taxon>Entomophthoromycotina</taxon>
        <taxon>Basidiobolomycetes</taxon>
        <taxon>Basidiobolales</taxon>
        <taxon>Basidiobolaceae</taxon>
        <taxon>Basidiobolus</taxon>
    </lineage>
</organism>
<dbReference type="Proteomes" id="UP001479436">
    <property type="component" value="Unassembled WGS sequence"/>
</dbReference>
<evidence type="ECO:0000313" key="3">
    <source>
        <dbReference type="Proteomes" id="UP001479436"/>
    </source>
</evidence>
<comment type="caution">
    <text evidence="2">The sequence shown here is derived from an EMBL/GenBank/DDBJ whole genome shotgun (WGS) entry which is preliminary data.</text>
</comment>
<evidence type="ECO:0008006" key="4">
    <source>
        <dbReference type="Google" id="ProtNLM"/>
    </source>
</evidence>